<dbReference type="InterPro" id="IPR041657">
    <property type="entry name" value="HTH_17"/>
</dbReference>
<feature type="domain" description="Helix-turn-helix" evidence="1">
    <location>
        <begin position="51"/>
        <end position="100"/>
    </location>
</feature>
<accession>A0A1H7UAV0</accession>
<dbReference type="SUPFAM" id="SSF46955">
    <property type="entry name" value="Putative DNA-binding domain"/>
    <property type="match status" value="1"/>
</dbReference>
<evidence type="ECO:0000313" key="2">
    <source>
        <dbReference type="EMBL" id="SEL93427.1"/>
    </source>
</evidence>
<dbReference type="EMBL" id="FNZR01000014">
    <property type="protein sequence ID" value="SEL93427.1"/>
    <property type="molecule type" value="Genomic_DNA"/>
</dbReference>
<dbReference type="InterPro" id="IPR009061">
    <property type="entry name" value="DNA-bd_dom_put_sf"/>
</dbReference>
<dbReference type="STRING" id="332977.SAMN05421740_11438"/>
<dbReference type="OrthoDB" id="710198at2"/>
<gene>
    <name evidence="2" type="ORF">SAMN05421740_11438</name>
</gene>
<reference evidence="3" key="1">
    <citation type="submission" date="2016-10" db="EMBL/GenBank/DDBJ databases">
        <authorList>
            <person name="Varghese N."/>
            <person name="Submissions S."/>
        </authorList>
    </citation>
    <scope>NUCLEOTIDE SEQUENCE [LARGE SCALE GENOMIC DNA]</scope>
    <source>
        <strain evidence="3">Jip14</strain>
    </source>
</reference>
<evidence type="ECO:0000259" key="1">
    <source>
        <dbReference type="Pfam" id="PF12728"/>
    </source>
</evidence>
<organism evidence="2 3">
    <name type="scientific">Parapedobacter koreensis</name>
    <dbReference type="NCBI Taxonomy" id="332977"/>
    <lineage>
        <taxon>Bacteria</taxon>
        <taxon>Pseudomonadati</taxon>
        <taxon>Bacteroidota</taxon>
        <taxon>Sphingobacteriia</taxon>
        <taxon>Sphingobacteriales</taxon>
        <taxon>Sphingobacteriaceae</taxon>
        <taxon>Parapedobacter</taxon>
    </lineage>
</organism>
<protein>
    <submittedName>
        <fullName evidence="2">Helix-turn-helix domain-containing protein</fullName>
    </submittedName>
</protein>
<sequence>MKNDIHQLRITVQDMHRLLEKLVALQEADHRLCRVVLQPGADTSADELEDYLDKQQVKDYLGIGEATYYRWVREGKLNPRGGKGQHRYYKRDIRELMEARKYRYRG</sequence>
<name>A0A1H7UAV0_9SPHI</name>
<dbReference type="Proteomes" id="UP000198916">
    <property type="component" value="Unassembled WGS sequence"/>
</dbReference>
<proteinExistence type="predicted"/>
<evidence type="ECO:0000313" key="3">
    <source>
        <dbReference type="Proteomes" id="UP000198916"/>
    </source>
</evidence>
<keyword evidence="3" id="KW-1185">Reference proteome</keyword>
<dbReference type="RefSeq" id="WP_090609196.1">
    <property type="nucleotide sequence ID" value="NZ_FNZR01000014.1"/>
</dbReference>
<dbReference type="AlphaFoldDB" id="A0A1H7UAV0"/>
<dbReference type="Pfam" id="PF12728">
    <property type="entry name" value="HTH_17"/>
    <property type="match status" value="1"/>
</dbReference>